<protein>
    <recommendedName>
        <fullName evidence="5">Serine/threonine-protein phosphatase 4 regulatory subunit 3-like central domain-containing protein</fullName>
    </recommendedName>
</protein>
<organism evidence="3 4">
    <name type="scientific">Tritrichomonas foetus</name>
    <dbReference type="NCBI Taxonomy" id="1144522"/>
    <lineage>
        <taxon>Eukaryota</taxon>
        <taxon>Metamonada</taxon>
        <taxon>Parabasalia</taxon>
        <taxon>Tritrichomonadida</taxon>
        <taxon>Tritrichomonadidae</taxon>
        <taxon>Tritrichomonas</taxon>
    </lineage>
</organism>
<evidence type="ECO:0000313" key="4">
    <source>
        <dbReference type="Proteomes" id="UP000179807"/>
    </source>
</evidence>
<dbReference type="PANTHER" id="PTHR12634">
    <property type="entry name" value="SIT4 YEAST -ASSOCIATING PROTEIN-RELATED"/>
    <property type="match status" value="1"/>
</dbReference>
<gene>
    <name evidence="3" type="ORF">TRFO_23831</name>
</gene>
<keyword evidence="2" id="KW-0131">Cell cycle</keyword>
<dbReference type="OrthoDB" id="295029at2759"/>
<dbReference type="AlphaFoldDB" id="A0A1J4K8H6"/>
<dbReference type="GO" id="GO:0019888">
    <property type="term" value="F:protein phosphatase regulator activity"/>
    <property type="evidence" value="ECO:0007669"/>
    <property type="project" value="TreeGrafter"/>
</dbReference>
<dbReference type="PANTHER" id="PTHR12634:SF8">
    <property type="entry name" value="FIERY MOUNTAIN, ISOFORM D"/>
    <property type="match status" value="1"/>
</dbReference>
<dbReference type="GeneID" id="94838100"/>
<dbReference type="SUPFAM" id="SSF48371">
    <property type="entry name" value="ARM repeat"/>
    <property type="match status" value="1"/>
</dbReference>
<sequence length="478" mass="54564">MSWRYRKDTFQNIADIIASKDCSLTLLARAPNVKAAFKRQNKNLLEYLIAHLQEVIDIALGDKKADNDAVAALCMFFLTNQSPSFTAQFSNNPLFLMRLSKYITDDSLTERGLISFARILEFLVKVSNGFVLKMFPNRDKLIPMLLRHIKNFSIYSLLCEITDHGHKVTLEYLESINASKLIFEALGNDTFLNGRILTLLTNIISSGLPGSPLVTFLVDEKQLNKIFTFAMSDNQRVSSQSFKLLLEITGLCDEDLEDSDDEDSDAHRIFTYIVSKMPEICDFIGSPKPFCAAKSVANDLLVSVISTCEKIPEKVYKLLDSLFPRFFEQPTRSSLHCLYVKLLNAVVDRDDDYFVKYDLRPQIVSAFEKKDKILAAYWGHLHKITQRIIDSKCHFKKDCPGWNDYLNGRFQTMKKVMSAGYGGPVPKESLSGSSSDDLDFKPPSKFYLMSERKNIQFITQDELDDDFDDRLALRGRRK</sequence>
<comment type="similarity">
    <text evidence="1">Belongs to the SAPS family.</text>
</comment>
<evidence type="ECO:0000313" key="3">
    <source>
        <dbReference type="EMBL" id="OHT07801.1"/>
    </source>
</evidence>
<dbReference type="InterPro" id="IPR007587">
    <property type="entry name" value="SAPS"/>
</dbReference>
<comment type="caution">
    <text evidence="3">The sequence shown here is derived from an EMBL/GenBank/DDBJ whole genome shotgun (WGS) entry which is preliminary data.</text>
</comment>
<dbReference type="EMBL" id="MLAK01000685">
    <property type="protein sequence ID" value="OHT07801.1"/>
    <property type="molecule type" value="Genomic_DNA"/>
</dbReference>
<accession>A0A1J4K8H6</accession>
<reference evidence="3" key="1">
    <citation type="submission" date="2016-10" db="EMBL/GenBank/DDBJ databases">
        <authorList>
            <person name="Benchimol M."/>
            <person name="Almeida L.G."/>
            <person name="Vasconcelos A.T."/>
            <person name="Perreira-Neves A."/>
            <person name="Rosa I.A."/>
            <person name="Tasca T."/>
            <person name="Bogo M.R."/>
            <person name="de Souza W."/>
        </authorList>
    </citation>
    <scope>NUCLEOTIDE SEQUENCE [LARGE SCALE GENOMIC DNA]</scope>
    <source>
        <strain evidence="3">K</strain>
    </source>
</reference>
<name>A0A1J4K8H6_9EUKA</name>
<keyword evidence="4" id="KW-1185">Reference proteome</keyword>
<evidence type="ECO:0000256" key="1">
    <source>
        <dbReference type="ARBA" id="ARBA00006180"/>
    </source>
</evidence>
<evidence type="ECO:0008006" key="5">
    <source>
        <dbReference type="Google" id="ProtNLM"/>
    </source>
</evidence>
<dbReference type="Proteomes" id="UP000179807">
    <property type="component" value="Unassembled WGS sequence"/>
</dbReference>
<proteinExistence type="inferred from homology"/>
<dbReference type="InterPro" id="IPR016024">
    <property type="entry name" value="ARM-type_fold"/>
</dbReference>
<dbReference type="RefSeq" id="XP_068360937.1">
    <property type="nucleotide sequence ID" value="XM_068503396.1"/>
</dbReference>
<dbReference type="GO" id="GO:0019903">
    <property type="term" value="F:protein phosphatase binding"/>
    <property type="evidence" value="ECO:0007669"/>
    <property type="project" value="InterPro"/>
</dbReference>
<evidence type="ECO:0000256" key="2">
    <source>
        <dbReference type="ARBA" id="ARBA00023306"/>
    </source>
</evidence>
<dbReference type="VEuPathDB" id="TrichDB:TRFO_23831"/>